<reference evidence="5" key="2">
    <citation type="submission" date="2020-09" db="EMBL/GenBank/DDBJ databases">
        <authorList>
            <person name="Sun Q."/>
            <person name="Ohkuma M."/>
        </authorList>
    </citation>
    <scope>NUCLEOTIDE SEQUENCE</scope>
    <source>
        <strain evidence="5">JCM 4784</strain>
    </source>
</reference>
<evidence type="ECO:0000313" key="5">
    <source>
        <dbReference type="EMBL" id="GHE50304.1"/>
    </source>
</evidence>
<keyword evidence="6" id="KW-1185">Reference proteome</keyword>
<keyword evidence="3" id="KW-0804">Transcription</keyword>
<dbReference type="GO" id="GO:0043565">
    <property type="term" value="F:sequence-specific DNA binding"/>
    <property type="evidence" value="ECO:0007669"/>
    <property type="project" value="InterPro"/>
</dbReference>
<protein>
    <submittedName>
        <fullName evidence="5">AraC family transcriptional regulator</fullName>
    </submittedName>
</protein>
<keyword evidence="2" id="KW-0238">DNA-binding</keyword>
<dbReference type="PANTHER" id="PTHR46796">
    <property type="entry name" value="HTH-TYPE TRANSCRIPTIONAL ACTIVATOR RHAS-RELATED"/>
    <property type="match status" value="1"/>
</dbReference>
<evidence type="ECO:0000259" key="4">
    <source>
        <dbReference type="PROSITE" id="PS01124"/>
    </source>
</evidence>
<dbReference type="Gene3D" id="1.10.10.60">
    <property type="entry name" value="Homeodomain-like"/>
    <property type="match status" value="1"/>
</dbReference>
<feature type="domain" description="HTH araC/xylS-type" evidence="4">
    <location>
        <begin position="183"/>
        <end position="282"/>
    </location>
</feature>
<accession>A0A918ZFU5</accession>
<evidence type="ECO:0000256" key="2">
    <source>
        <dbReference type="ARBA" id="ARBA00023125"/>
    </source>
</evidence>
<comment type="caution">
    <text evidence="5">The sequence shown here is derived from an EMBL/GenBank/DDBJ whole genome shotgun (WGS) entry which is preliminary data.</text>
</comment>
<dbReference type="GO" id="GO:0003700">
    <property type="term" value="F:DNA-binding transcription factor activity"/>
    <property type="evidence" value="ECO:0007669"/>
    <property type="project" value="InterPro"/>
</dbReference>
<dbReference type="EMBL" id="BNBT01000020">
    <property type="protein sequence ID" value="GHE50304.1"/>
    <property type="molecule type" value="Genomic_DNA"/>
</dbReference>
<dbReference type="PANTHER" id="PTHR46796:SF15">
    <property type="entry name" value="BLL1074 PROTEIN"/>
    <property type="match status" value="1"/>
</dbReference>
<name>A0A918ZFU5_9ACTN</name>
<dbReference type="InterPro" id="IPR050204">
    <property type="entry name" value="AraC_XylS_family_regulators"/>
</dbReference>
<dbReference type="SMART" id="SM00342">
    <property type="entry name" value="HTH_ARAC"/>
    <property type="match status" value="1"/>
</dbReference>
<dbReference type="InterPro" id="IPR018060">
    <property type="entry name" value="HTH_AraC"/>
</dbReference>
<keyword evidence="1" id="KW-0805">Transcription regulation</keyword>
<dbReference type="PROSITE" id="PS01124">
    <property type="entry name" value="HTH_ARAC_FAMILY_2"/>
    <property type="match status" value="1"/>
</dbReference>
<reference evidence="5" key="1">
    <citation type="journal article" date="2014" name="Int. J. Syst. Evol. Microbiol.">
        <title>Complete genome sequence of Corynebacterium casei LMG S-19264T (=DSM 44701T), isolated from a smear-ripened cheese.</title>
        <authorList>
            <consortium name="US DOE Joint Genome Institute (JGI-PGF)"/>
            <person name="Walter F."/>
            <person name="Albersmeier A."/>
            <person name="Kalinowski J."/>
            <person name="Ruckert C."/>
        </authorList>
    </citation>
    <scope>NUCLEOTIDE SEQUENCE</scope>
    <source>
        <strain evidence="5">JCM 4784</strain>
    </source>
</reference>
<dbReference type="AlphaFoldDB" id="A0A918ZFU5"/>
<evidence type="ECO:0000256" key="1">
    <source>
        <dbReference type="ARBA" id="ARBA00023015"/>
    </source>
</evidence>
<evidence type="ECO:0000313" key="6">
    <source>
        <dbReference type="Proteomes" id="UP000608024"/>
    </source>
</evidence>
<evidence type="ECO:0000256" key="3">
    <source>
        <dbReference type="ARBA" id="ARBA00023163"/>
    </source>
</evidence>
<gene>
    <name evidence="5" type="ORF">GCM10018785_19980</name>
</gene>
<organism evidence="5 6">
    <name type="scientific">Streptomyces longispororuber</name>
    <dbReference type="NCBI Taxonomy" id="68230"/>
    <lineage>
        <taxon>Bacteria</taxon>
        <taxon>Bacillati</taxon>
        <taxon>Actinomycetota</taxon>
        <taxon>Actinomycetes</taxon>
        <taxon>Kitasatosporales</taxon>
        <taxon>Streptomycetaceae</taxon>
        <taxon>Streptomyces</taxon>
    </lineage>
</organism>
<proteinExistence type="predicted"/>
<dbReference type="Proteomes" id="UP000608024">
    <property type="component" value="Unassembled WGS sequence"/>
</dbReference>
<sequence length="295" mass="31868">MDPGIRGARVPGRTLVGVAADRLRRERAGAWEVVRPGGARLLRGVEVVGYRDTGAAGVDMRVLPQPRLTLVLTFGGDPLAVETSDGRRGLEGLVAGLAPAGARIRGERVSCVEVRMSPVAAYSLLGTAPADLDGAVVGLRDLWGRPETHLRERMATCARWEDRLALVDAFLARRWDAAPRMTAEVAASWSAIVARRGRVRVDDLAAACGWSRKRLWSRFTAQVGLTPKRAAMLVRFDRAVRALSTGTGAAETAESCGYADQSHLHRDVRAFAGCTPAVLAGRMRRDPDGVWQQGW</sequence>
<dbReference type="Pfam" id="PF12833">
    <property type="entry name" value="HTH_18"/>
    <property type="match status" value="1"/>
</dbReference>